<gene>
    <name evidence="1" type="ORF">ACFSQ3_08685</name>
</gene>
<accession>A0ABW5NLA1</accession>
<reference evidence="2" key="1">
    <citation type="journal article" date="2019" name="Int. J. Syst. Evol. Microbiol.">
        <title>The Global Catalogue of Microorganisms (GCM) 10K type strain sequencing project: providing services to taxonomists for standard genome sequencing and annotation.</title>
        <authorList>
            <consortium name="The Broad Institute Genomics Platform"/>
            <consortium name="The Broad Institute Genome Sequencing Center for Infectious Disease"/>
            <person name="Wu L."/>
            <person name="Ma J."/>
        </authorList>
    </citation>
    <scope>NUCLEOTIDE SEQUENCE [LARGE SCALE GENOMIC DNA]</scope>
    <source>
        <strain evidence="2">KCTC 42248</strain>
    </source>
</reference>
<dbReference type="Proteomes" id="UP001597393">
    <property type="component" value="Unassembled WGS sequence"/>
</dbReference>
<dbReference type="RefSeq" id="WP_380869156.1">
    <property type="nucleotide sequence ID" value="NZ_JBHUMA010000006.1"/>
</dbReference>
<organism evidence="1 2">
    <name type="scientific">Sphingobacterium corticis</name>
    <dbReference type="NCBI Taxonomy" id="1812823"/>
    <lineage>
        <taxon>Bacteria</taxon>
        <taxon>Pseudomonadati</taxon>
        <taxon>Bacteroidota</taxon>
        <taxon>Sphingobacteriia</taxon>
        <taxon>Sphingobacteriales</taxon>
        <taxon>Sphingobacteriaceae</taxon>
        <taxon>Sphingobacterium</taxon>
    </lineage>
</organism>
<evidence type="ECO:0000313" key="2">
    <source>
        <dbReference type="Proteomes" id="UP001597393"/>
    </source>
</evidence>
<name>A0ABW5NLA1_9SPHI</name>
<proteinExistence type="predicted"/>
<comment type="caution">
    <text evidence="1">The sequence shown here is derived from an EMBL/GenBank/DDBJ whole genome shotgun (WGS) entry which is preliminary data.</text>
</comment>
<sequence length="91" mass="10598">MNLEQREPEVVYQFSADVDDCRALFIKSKFKEKVVNERLDYSWNWYLDGSTIKDGIYNLNVYFEKNEGGSKITVVKTNQSEDESTHPHSDG</sequence>
<evidence type="ECO:0000313" key="1">
    <source>
        <dbReference type="EMBL" id="MFD2599027.1"/>
    </source>
</evidence>
<dbReference type="EMBL" id="JBHUMA010000006">
    <property type="protein sequence ID" value="MFD2599027.1"/>
    <property type="molecule type" value="Genomic_DNA"/>
</dbReference>
<protein>
    <submittedName>
        <fullName evidence="1">Uncharacterized protein</fullName>
    </submittedName>
</protein>
<keyword evidence="2" id="KW-1185">Reference proteome</keyword>